<keyword evidence="2" id="KW-0805">Transcription regulation</keyword>
<protein>
    <recommendedName>
        <fullName evidence="5">HTH TFE/IIEalpha-type domain-containing protein</fullName>
    </recommendedName>
</protein>
<organism evidence="6 7">
    <name type="scientific">Tilletiopsis washingtonensis</name>
    <dbReference type="NCBI Taxonomy" id="58919"/>
    <lineage>
        <taxon>Eukaryota</taxon>
        <taxon>Fungi</taxon>
        <taxon>Dikarya</taxon>
        <taxon>Basidiomycota</taxon>
        <taxon>Ustilaginomycotina</taxon>
        <taxon>Exobasidiomycetes</taxon>
        <taxon>Entylomatales</taxon>
        <taxon>Entylomatales incertae sedis</taxon>
        <taxon>Tilletiopsis</taxon>
    </lineage>
</organism>
<keyword evidence="3" id="KW-0804">Transcription</keyword>
<evidence type="ECO:0000256" key="2">
    <source>
        <dbReference type="ARBA" id="ARBA00023015"/>
    </source>
</evidence>
<reference evidence="6 7" key="1">
    <citation type="journal article" date="2018" name="Mol. Biol. Evol.">
        <title>Broad Genomic Sampling Reveals a Smut Pathogenic Ancestry of the Fungal Clade Ustilaginomycotina.</title>
        <authorList>
            <person name="Kijpornyongpan T."/>
            <person name="Mondo S.J."/>
            <person name="Barry K."/>
            <person name="Sandor L."/>
            <person name="Lee J."/>
            <person name="Lipzen A."/>
            <person name="Pangilinan J."/>
            <person name="LaButti K."/>
            <person name="Hainaut M."/>
            <person name="Henrissat B."/>
            <person name="Grigoriev I.V."/>
            <person name="Spatafora J.W."/>
            <person name="Aime M.C."/>
        </authorList>
    </citation>
    <scope>NUCLEOTIDE SEQUENCE [LARGE SCALE GENOMIC DNA]</scope>
    <source>
        <strain evidence="6 7">MCA 4186</strain>
    </source>
</reference>
<evidence type="ECO:0000313" key="7">
    <source>
        <dbReference type="Proteomes" id="UP000245946"/>
    </source>
</evidence>
<dbReference type="GO" id="GO:0005673">
    <property type="term" value="C:transcription factor TFIIE complex"/>
    <property type="evidence" value="ECO:0007669"/>
    <property type="project" value="TreeGrafter"/>
</dbReference>
<feature type="region of interest" description="Disordered" evidence="4">
    <location>
        <begin position="284"/>
        <end position="339"/>
    </location>
</feature>
<evidence type="ECO:0000259" key="5">
    <source>
        <dbReference type="PROSITE" id="PS51344"/>
    </source>
</evidence>
<keyword evidence="7" id="KW-1185">Reference proteome</keyword>
<dbReference type="InterPro" id="IPR039997">
    <property type="entry name" value="TFE"/>
</dbReference>
<sequence length="417" mass="45536">MSHAQSAAGSSAAGAAGGAGVHIATREDMAAIRLLVQRVVRQFYEDRHIIVIDRMVRFQVVPADALAGLLGTNIKEASAMCSKLLEDRILCAHRRNEMKEGVSGRMFPRSYYYIDYASLLNVLKWRLLHMRRTIEGALRAELDTRGFVCPRCAKRFATLDVAHLLDPTGMALICDTPGCGAELEDNEDAEDVRRGRDRMRRFNEQCGGILQALKDVDDIVLPPTDVTAWIEEHGATWKSEAAARPTSSALPSSDIAIATGGAMPIPALQVDLSSADPAVEAARRAKERADAEAKRAQNALPEWLQKSTVSGESTGLGRSSLREQQLAEADAEETAKAEQQTAADYYAQYASLQNGAEDEDDEEEFEEVAVPSTKRPREDGDTEQQANGKKARTTPPAAAAPPADDDDEDEEDMYEVF</sequence>
<name>A0A316ZHY8_9BASI</name>
<feature type="compositionally biased region" description="Polar residues" evidence="4">
    <location>
        <begin position="305"/>
        <end position="317"/>
    </location>
</feature>
<dbReference type="PROSITE" id="PS51344">
    <property type="entry name" value="HTH_TFE_IIE"/>
    <property type="match status" value="1"/>
</dbReference>
<dbReference type="SMART" id="SM00531">
    <property type="entry name" value="TFIIE"/>
    <property type="match status" value="1"/>
</dbReference>
<accession>A0A316ZHY8</accession>
<dbReference type="PANTHER" id="PTHR13097:SF7">
    <property type="entry name" value="GENERAL TRANSCRIPTION FACTOR IIE SUBUNIT 1"/>
    <property type="match status" value="1"/>
</dbReference>
<evidence type="ECO:0000256" key="3">
    <source>
        <dbReference type="ARBA" id="ARBA00023163"/>
    </source>
</evidence>
<feature type="domain" description="HTH TFE/IIEalpha-type" evidence="5">
    <location>
        <begin position="32"/>
        <end position="124"/>
    </location>
</feature>
<feature type="compositionally biased region" description="Acidic residues" evidence="4">
    <location>
        <begin position="403"/>
        <end position="417"/>
    </location>
</feature>
<comment type="similarity">
    <text evidence="1">Belongs to the TFIIE alpha subunit family.</text>
</comment>
<proteinExistence type="inferred from homology"/>
<dbReference type="InterPro" id="IPR017919">
    <property type="entry name" value="TFIIE/TFIIEa_HTH"/>
</dbReference>
<evidence type="ECO:0000256" key="1">
    <source>
        <dbReference type="ARBA" id="ARBA00008947"/>
    </source>
</evidence>
<feature type="region of interest" description="Disordered" evidence="4">
    <location>
        <begin position="351"/>
        <end position="417"/>
    </location>
</feature>
<feature type="compositionally biased region" description="Acidic residues" evidence="4">
    <location>
        <begin position="356"/>
        <end position="367"/>
    </location>
</feature>
<dbReference type="GeneID" id="37269142"/>
<evidence type="ECO:0000313" key="6">
    <source>
        <dbReference type="EMBL" id="PWO00543.1"/>
    </source>
</evidence>
<dbReference type="InterPro" id="IPR013083">
    <property type="entry name" value="Znf_RING/FYVE/PHD"/>
</dbReference>
<dbReference type="Proteomes" id="UP000245946">
    <property type="component" value="Unassembled WGS sequence"/>
</dbReference>
<feature type="compositionally biased region" description="Basic and acidic residues" evidence="4">
    <location>
        <begin position="284"/>
        <end position="295"/>
    </location>
</feature>
<dbReference type="Gene3D" id="3.30.40.10">
    <property type="entry name" value="Zinc/RING finger domain, C3HC4 (zinc finger)"/>
    <property type="match status" value="1"/>
</dbReference>
<dbReference type="GO" id="GO:0006367">
    <property type="term" value="P:transcription initiation at RNA polymerase II promoter"/>
    <property type="evidence" value="ECO:0007669"/>
    <property type="project" value="InterPro"/>
</dbReference>
<dbReference type="EMBL" id="KZ819285">
    <property type="protein sequence ID" value="PWO00543.1"/>
    <property type="molecule type" value="Genomic_DNA"/>
</dbReference>
<evidence type="ECO:0000256" key="4">
    <source>
        <dbReference type="SAM" id="MobiDB-lite"/>
    </source>
</evidence>
<dbReference type="InterPro" id="IPR024550">
    <property type="entry name" value="TFIIEa/SarR/Rpc3_HTH_dom"/>
</dbReference>
<dbReference type="STRING" id="58919.A0A316ZHY8"/>
<gene>
    <name evidence="6" type="ORF">FA09DRAFT_327960</name>
</gene>
<dbReference type="Pfam" id="PF02002">
    <property type="entry name" value="TFIIE_alpha"/>
    <property type="match status" value="1"/>
</dbReference>
<dbReference type="AlphaFoldDB" id="A0A316ZHY8"/>
<dbReference type="InterPro" id="IPR002853">
    <property type="entry name" value="TFIIE_asu"/>
</dbReference>
<dbReference type="RefSeq" id="XP_025600821.1">
    <property type="nucleotide sequence ID" value="XM_025741598.1"/>
</dbReference>
<dbReference type="PANTHER" id="PTHR13097">
    <property type="entry name" value="TRANSCRIPTION INITIATION FACTOR IIE, ALPHA SUBUNIT"/>
    <property type="match status" value="1"/>
</dbReference>
<dbReference type="SUPFAM" id="SSF57783">
    <property type="entry name" value="Zinc beta-ribbon"/>
    <property type="match status" value="1"/>
</dbReference>
<dbReference type="OrthoDB" id="361102at2759"/>